<feature type="domain" description="UspA" evidence="2">
    <location>
        <begin position="1"/>
        <end position="136"/>
    </location>
</feature>
<dbReference type="RefSeq" id="WP_395508381.1">
    <property type="nucleotide sequence ID" value="NZ_JBBDHD010000008.1"/>
</dbReference>
<comment type="caution">
    <text evidence="3">The sequence shown here is derived from an EMBL/GenBank/DDBJ whole genome shotgun (WGS) entry which is preliminary data.</text>
</comment>
<dbReference type="PANTHER" id="PTHR46268:SF6">
    <property type="entry name" value="UNIVERSAL STRESS PROTEIN UP12"/>
    <property type="match status" value="1"/>
</dbReference>
<proteinExistence type="inferred from homology"/>
<comment type="similarity">
    <text evidence="1">Belongs to the universal stress protein A family.</text>
</comment>
<dbReference type="InterPro" id="IPR014729">
    <property type="entry name" value="Rossmann-like_a/b/a_fold"/>
</dbReference>
<dbReference type="InterPro" id="IPR006015">
    <property type="entry name" value="Universal_stress_UspA"/>
</dbReference>
<dbReference type="PANTHER" id="PTHR46268">
    <property type="entry name" value="STRESS RESPONSE PROTEIN NHAX"/>
    <property type="match status" value="1"/>
</dbReference>
<organism evidence="3 4">
    <name type="scientific">Streptomyces racemochromogenes</name>
    <dbReference type="NCBI Taxonomy" id="67353"/>
    <lineage>
        <taxon>Bacteria</taxon>
        <taxon>Bacillati</taxon>
        <taxon>Actinomycetota</taxon>
        <taxon>Actinomycetes</taxon>
        <taxon>Kitasatosporales</taxon>
        <taxon>Streptomycetaceae</taxon>
        <taxon>Streptomyces</taxon>
    </lineage>
</organism>
<dbReference type="PRINTS" id="PR01438">
    <property type="entry name" value="UNVRSLSTRESS"/>
</dbReference>
<dbReference type="Pfam" id="PF00582">
    <property type="entry name" value="Usp"/>
    <property type="match status" value="2"/>
</dbReference>
<reference evidence="3 4" key="1">
    <citation type="submission" date="2024-03" db="EMBL/GenBank/DDBJ databases">
        <title>Whole genome sequencing of Streptomyces racemochromogenes, to identify antimicrobial biosynthetic gene clusters.</title>
        <authorList>
            <person name="Suryawanshi P."/>
            <person name="Krishnaraj P.U."/>
            <person name="Arun Y.P."/>
            <person name="Suryawanshi M.P."/>
            <person name="Rakshit O."/>
        </authorList>
    </citation>
    <scope>NUCLEOTIDE SEQUENCE [LARGE SCALE GENOMIC DNA]</scope>
    <source>
        <strain evidence="3 4">AUDT626</strain>
    </source>
</reference>
<keyword evidence="4" id="KW-1185">Reference proteome</keyword>
<evidence type="ECO:0000313" key="3">
    <source>
        <dbReference type="EMBL" id="MFH7594444.1"/>
    </source>
</evidence>
<dbReference type="EMBL" id="JBBDHD010000008">
    <property type="protein sequence ID" value="MFH7594444.1"/>
    <property type="molecule type" value="Genomic_DNA"/>
</dbReference>
<sequence length="293" mass="30040">MTAHVTVGLDGSGESLAAASWAAREAVVRGLPLHLVHVEEWPAAPGMPYPVASYAAERSAGLLRDVAEQARADHPGLEVSTEGARGRAAQILRRVADESDLTVLGSRGLGGLAGFLTGSVSLAVVGGSGRPVVLVRADEAALPAAAPAREPSAGEILVGADLAHPDASVFAFAFEEAALRGAALRVRHCWTLPGPAAYAIVADPGIGDMVGQRTAHALTELVRPWRARYPGVQVTDEAVVGAAAVQLVEASKGADLVVVGRRRRKVPLGPHLGHVAHAVIHHCAAPVCVVPSG</sequence>
<evidence type="ECO:0000313" key="4">
    <source>
        <dbReference type="Proteomes" id="UP001610631"/>
    </source>
</evidence>
<dbReference type="Gene3D" id="3.40.50.620">
    <property type="entry name" value="HUPs"/>
    <property type="match status" value="2"/>
</dbReference>
<dbReference type="InterPro" id="IPR006016">
    <property type="entry name" value="UspA"/>
</dbReference>
<evidence type="ECO:0000259" key="2">
    <source>
        <dbReference type="Pfam" id="PF00582"/>
    </source>
</evidence>
<feature type="domain" description="UspA" evidence="2">
    <location>
        <begin position="156"/>
        <end position="291"/>
    </location>
</feature>
<accession>A0ABW7P7Y4</accession>
<protein>
    <submittedName>
        <fullName evidence="3">Universal stress protein</fullName>
    </submittedName>
</protein>
<name>A0ABW7P7Y4_9ACTN</name>
<gene>
    <name evidence="3" type="ORF">WDV06_04975</name>
</gene>
<evidence type="ECO:0000256" key="1">
    <source>
        <dbReference type="ARBA" id="ARBA00008791"/>
    </source>
</evidence>
<dbReference type="Proteomes" id="UP001610631">
    <property type="component" value="Unassembled WGS sequence"/>
</dbReference>
<dbReference type="SUPFAM" id="SSF52402">
    <property type="entry name" value="Adenine nucleotide alpha hydrolases-like"/>
    <property type="match status" value="2"/>
</dbReference>